<accession>A0ABN9AWG7</accession>
<gene>
    <name evidence="1" type="ORF">SPARVUS_LOCUS1735494</name>
</gene>
<evidence type="ECO:0000313" key="1">
    <source>
        <dbReference type="EMBL" id="CAI9540408.1"/>
    </source>
</evidence>
<proteinExistence type="predicted"/>
<dbReference type="Proteomes" id="UP001162483">
    <property type="component" value="Unassembled WGS sequence"/>
</dbReference>
<organism evidence="1 2">
    <name type="scientific">Staurois parvus</name>
    <dbReference type="NCBI Taxonomy" id="386267"/>
    <lineage>
        <taxon>Eukaryota</taxon>
        <taxon>Metazoa</taxon>
        <taxon>Chordata</taxon>
        <taxon>Craniata</taxon>
        <taxon>Vertebrata</taxon>
        <taxon>Euteleostomi</taxon>
        <taxon>Amphibia</taxon>
        <taxon>Batrachia</taxon>
        <taxon>Anura</taxon>
        <taxon>Neobatrachia</taxon>
        <taxon>Ranoidea</taxon>
        <taxon>Ranidae</taxon>
        <taxon>Staurois</taxon>
    </lineage>
</organism>
<comment type="caution">
    <text evidence="1">The sequence shown here is derived from an EMBL/GenBank/DDBJ whole genome shotgun (WGS) entry which is preliminary data.</text>
</comment>
<dbReference type="EMBL" id="CATNWA010001495">
    <property type="protein sequence ID" value="CAI9540408.1"/>
    <property type="molecule type" value="Genomic_DNA"/>
</dbReference>
<sequence>MRGDQRVNCVLGVFNWGGGRCVVLVLQCKHTALDGCSVHASR</sequence>
<protein>
    <submittedName>
        <fullName evidence="1">Uncharacterized protein</fullName>
    </submittedName>
</protein>
<reference evidence="1" key="1">
    <citation type="submission" date="2023-05" db="EMBL/GenBank/DDBJ databases">
        <authorList>
            <person name="Stuckert A."/>
        </authorList>
    </citation>
    <scope>NUCLEOTIDE SEQUENCE</scope>
</reference>
<keyword evidence="2" id="KW-1185">Reference proteome</keyword>
<name>A0ABN9AWG7_9NEOB</name>
<evidence type="ECO:0000313" key="2">
    <source>
        <dbReference type="Proteomes" id="UP001162483"/>
    </source>
</evidence>